<accession>A0ABV1ERV0</accession>
<dbReference type="SUPFAM" id="SSF51182">
    <property type="entry name" value="RmlC-like cupins"/>
    <property type="match status" value="1"/>
</dbReference>
<dbReference type="Proteomes" id="UP001440599">
    <property type="component" value="Unassembled WGS sequence"/>
</dbReference>
<evidence type="ECO:0000259" key="1">
    <source>
        <dbReference type="Pfam" id="PF07883"/>
    </source>
</evidence>
<dbReference type="Gene3D" id="2.60.120.10">
    <property type="entry name" value="Jelly Rolls"/>
    <property type="match status" value="1"/>
</dbReference>
<name>A0ABV1ERV0_9FIRM</name>
<dbReference type="InterPro" id="IPR011051">
    <property type="entry name" value="RmlC_Cupin_sf"/>
</dbReference>
<feature type="domain" description="Cupin type-2" evidence="1">
    <location>
        <begin position="52"/>
        <end position="96"/>
    </location>
</feature>
<protein>
    <submittedName>
        <fullName evidence="2">Cupin domain-containing protein</fullName>
    </submittedName>
</protein>
<gene>
    <name evidence="2" type="ORF">WMO45_12405</name>
</gene>
<proteinExistence type="predicted"/>
<dbReference type="RefSeq" id="WP_349141116.1">
    <property type="nucleotide sequence ID" value="NZ_JBBMFT010000011.1"/>
</dbReference>
<reference evidence="2 3" key="1">
    <citation type="submission" date="2024-03" db="EMBL/GenBank/DDBJ databases">
        <title>Human intestinal bacterial collection.</title>
        <authorList>
            <person name="Pauvert C."/>
            <person name="Hitch T.C.A."/>
            <person name="Clavel T."/>
        </authorList>
    </citation>
    <scope>NUCLEOTIDE SEQUENCE [LARGE SCALE GENOMIC DNA]</scope>
    <source>
        <strain evidence="2 3">CLA-AP-H34</strain>
    </source>
</reference>
<dbReference type="InterPro" id="IPR014710">
    <property type="entry name" value="RmlC-like_jellyroll"/>
</dbReference>
<dbReference type="InterPro" id="IPR013096">
    <property type="entry name" value="Cupin_2"/>
</dbReference>
<organism evidence="2 3">
    <name type="scientific">Flavonifractor hominis</name>
    <dbReference type="NCBI Taxonomy" id="3133178"/>
    <lineage>
        <taxon>Bacteria</taxon>
        <taxon>Bacillati</taxon>
        <taxon>Bacillota</taxon>
        <taxon>Clostridia</taxon>
        <taxon>Eubacteriales</taxon>
        <taxon>Oscillospiraceae</taxon>
        <taxon>Flavonifractor</taxon>
    </lineage>
</organism>
<evidence type="ECO:0000313" key="2">
    <source>
        <dbReference type="EMBL" id="MEQ2457320.1"/>
    </source>
</evidence>
<keyword evidence="3" id="KW-1185">Reference proteome</keyword>
<evidence type="ECO:0000313" key="3">
    <source>
        <dbReference type="Proteomes" id="UP001440599"/>
    </source>
</evidence>
<dbReference type="Pfam" id="PF07883">
    <property type="entry name" value="Cupin_2"/>
    <property type="match status" value="1"/>
</dbReference>
<dbReference type="EMBL" id="JBBMFT010000011">
    <property type="protein sequence ID" value="MEQ2457320.1"/>
    <property type="molecule type" value="Genomic_DNA"/>
</dbReference>
<sequence length="127" mass="13777">MEACTHESSGALERFAHHDHMALLGPAQGGLAGCRAGVLYYRQTAYLQGGVHDDQEGFYVLEGTGAARVGQVEFPLSPGSCFLAPPGVYHAIRRDETCPWIKLFYFHASAEETPGRPAPDTERSLSL</sequence>
<comment type="caution">
    <text evidence="2">The sequence shown here is derived from an EMBL/GenBank/DDBJ whole genome shotgun (WGS) entry which is preliminary data.</text>
</comment>